<accession>A0A183GJN1</accession>
<accession>A0A3P8DN97</accession>
<evidence type="ECO:0000313" key="2">
    <source>
        <dbReference type="Proteomes" id="UP000050761"/>
    </source>
</evidence>
<dbReference type="OrthoDB" id="5845191at2759"/>
<organism evidence="2 3">
    <name type="scientific">Heligmosomoides polygyrus</name>
    <name type="common">Parasitic roundworm</name>
    <dbReference type="NCBI Taxonomy" id="6339"/>
    <lineage>
        <taxon>Eukaryota</taxon>
        <taxon>Metazoa</taxon>
        <taxon>Ecdysozoa</taxon>
        <taxon>Nematoda</taxon>
        <taxon>Chromadorea</taxon>
        <taxon>Rhabditida</taxon>
        <taxon>Rhabditina</taxon>
        <taxon>Rhabditomorpha</taxon>
        <taxon>Strongyloidea</taxon>
        <taxon>Heligmosomidae</taxon>
        <taxon>Heligmosomoides</taxon>
    </lineage>
</organism>
<reference evidence="3" key="2">
    <citation type="submission" date="2019-09" db="UniProtKB">
        <authorList>
            <consortium name="WormBaseParasite"/>
        </authorList>
    </citation>
    <scope>IDENTIFICATION</scope>
</reference>
<proteinExistence type="predicted"/>
<dbReference type="WBParaSite" id="HPBE_0002288701-mRNA-1">
    <property type="protein sequence ID" value="HPBE_0002288701-mRNA-1"/>
    <property type="gene ID" value="HPBE_0002288701"/>
</dbReference>
<dbReference type="SUPFAM" id="SSF53254">
    <property type="entry name" value="Phosphoglycerate mutase-like"/>
    <property type="match status" value="1"/>
</dbReference>
<gene>
    <name evidence="1" type="ORF">HPBE_LOCUS22886</name>
</gene>
<sequence length="181" mass="20875">MRPSRWPTGWTPVPVHTLKLEEDHAGNIFAPCPRAEQLDNELRNSNEFLSIAKENEGFLQFLSNKTGMIVDLPNIYLINDAHYIETVYNMSQPGWMTANVSEHLRELTELVNEYTNQCGFVAGCGTIDAIHADRLLIEKHREKQKPVHIAFLDLEKAFDRVPREEMWYALRYHGVPEGLIE</sequence>
<dbReference type="EMBL" id="UZAH01034464">
    <property type="protein sequence ID" value="VDP35288.1"/>
    <property type="molecule type" value="Genomic_DNA"/>
</dbReference>
<evidence type="ECO:0000313" key="1">
    <source>
        <dbReference type="EMBL" id="VDP35288.1"/>
    </source>
</evidence>
<protein>
    <submittedName>
        <fullName evidence="3">Reverse transcriptase domain-containing protein</fullName>
    </submittedName>
</protein>
<reference evidence="1 2" key="1">
    <citation type="submission" date="2018-11" db="EMBL/GenBank/DDBJ databases">
        <authorList>
            <consortium name="Pathogen Informatics"/>
        </authorList>
    </citation>
    <scope>NUCLEOTIDE SEQUENCE [LARGE SCALE GENOMIC DNA]</scope>
</reference>
<dbReference type="Gene3D" id="3.40.50.1240">
    <property type="entry name" value="Phosphoglycerate mutase-like"/>
    <property type="match status" value="1"/>
</dbReference>
<evidence type="ECO:0000313" key="3">
    <source>
        <dbReference type="WBParaSite" id="HPBE_0002288701-mRNA-1"/>
    </source>
</evidence>
<dbReference type="Proteomes" id="UP000050761">
    <property type="component" value="Unassembled WGS sequence"/>
</dbReference>
<dbReference type="AlphaFoldDB" id="A0A183GJN1"/>
<name>A0A183GJN1_HELPZ</name>
<dbReference type="InterPro" id="IPR029033">
    <property type="entry name" value="His_PPase_superfam"/>
</dbReference>
<keyword evidence="2" id="KW-1185">Reference proteome</keyword>
<dbReference type="GO" id="GO:0016791">
    <property type="term" value="F:phosphatase activity"/>
    <property type="evidence" value="ECO:0007669"/>
    <property type="project" value="UniProtKB-ARBA"/>
</dbReference>
<dbReference type="PANTHER" id="PTHR19446">
    <property type="entry name" value="REVERSE TRANSCRIPTASES"/>
    <property type="match status" value="1"/>
</dbReference>